<evidence type="ECO:0000313" key="2">
    <source>
        <dbReference type="EMBL" id="MFD2416047.1"/>
    </source>
</evidence>
<feature type="domain" description="SIS" evidence="1">
    <location>
        <begin position="44"/>
        <end position="207"/>
    </location>
</feature>
<accession>A0ABW5FQK7</accession>
<reference evidence="3" key="1">
    <citation type="journal article" date="2019" name="Int. J. Syst. Evol. Microbiol.">
        <title>The Global Catalogue of Microorganisms (GCM) 10K type strain sequencing project: providing services to taxonomists for standard genome sequencing and annotation.</title>
        <authorList>
            <consortium name="The Broad Institute Genomics Platform"/>
            <consortium name="The Broad Institute Genome Sequencing Center for Infectious Disease"/>
            <person name="Wu L."/>
            <person name="Ma J."/>
        </authorList>
    </citation>
    <scope>NUCLEOTIDE SEQUENCE [LARGE SCALE GENOMIC DNA]</scope>
    <source>
        <strain evidence="3">CGMCC 4.7645</strain>
    </source>
</reference>
<dbReference type="CDD" id="cd05006">
    <property type="entry name" value="SIS_GmhA"/>
    <property type="match status" value="1"/>
</dbReference>
<dbReference type="InterPro" id="IPR050099">
    <property type="entry name" value="SIS_GmhA/DiaA_subfam"/>
</dbReference>
<organism evidence="2 3">
    <name type="scientific">Amycolatopsis pigmentata</name>
    <dbReference type="NCBI Taxonomy" id="450801"/>
    <lineage>
        <taxon>Bacteria</taxon>
        <taxon>Bacillati</taxon>
        <taxon>Actinomycetota</taxon>
        <taxon>Actinomycetes</taxon>
        <taxon>Pseudonocardiales</taxon>
        <taxon>Pseudonocardiaceae</taxon>
        <taxon>Amycolatopsis</taxon>
    </lineage>
</organism>
<dbReference type="SUPFAM" id="SSF53697">
    <property type="entry name" value="SIS domain"/>
    <property type="match status" value="1"/>
</dbReference>
<name>A0ABW5FQK7_9PSEU</name>
<dbReference type="InterPro" id="IPR046348">
    <property type="entry name" value="SIS_dom_sf"/>
</dbReference>
<keyword evidence="3" id="KW-1185">Reference proteome</keyword>
<comment type="caution">
    <text evidence="2">The sequence shown here is derived from an EMBL/GenBank/DDBJ whole genome shotgun (WGS) entry which is preliminary data.</text>
</comment>
<evidence type="ECO:0000313" key="3">
    <source>
        <dbReference type="Proteomes" id="UP001597417"/>
    </source>
</evidence>
<sequence>MTVSMPGVTGPDTGRVTAVFERRGAPIEELAGHAGEVARACHAMAERFHHGGKLVVFGNGPASTDAQHIAVEFVHPVIVGKRALPAISLTADVATITGVAGRQGLDEIFTHQLRFLAAGEDIALGLSADGHCPNVRRGLAAARELGMLTLALVGGDGGAIVGCERVDHTFLARSADPRVIKEVHVTTYHILWELVHVFLEQPGLLGPGVIR</sequence>
<dbReference type="PROSITE" id="PS51464">
    <property type="entry name" value="SIS"/>
    <property type="match status" value="1"/>
</dbReference>
<proteinExistence type="predicted"/>
<evidence type="ECO:0000259" key="1">
    <source>
        <dbReference type="PROSITE" id="PS51464"/>
    </source>
</evidence>
<dbReference type="InterPro" id="IPR001347">
    <property type="entry name" value="SIS_dom"/>
</dbReference>
<gene>
    <name evidence="2" type="ORF">ACFSXZ_06880</name>
</gene>
<dbReference type="RefSeq" id="WP_378262407.1">
    <property type="nucleotide sequence ID" value="NZ_JBHUKR010000004.1"/>
</dbReference>
<dbReference type="PANTHER" id="PTHR30390">
    <property type="entry name" value="SEDOHEPTULOSE 7-PHOSPHATE ISOMERASE / DNAA INITIATOR-ASSOCIATING FACTOR FOR REPLICATION INITIATION"/>
    <property type="match status" value="1"/>
</dbReference>
<protein>
    <submittedName>
        <fullName evidence="2">SIS domain-containing protein</fullName>
    </submittedName>
</protein>
<dbReference type="InterPro" id="IPR035461">
    <property type="entry name" value="GmhA/DiaA"/>
</dbReference>
<dbReference type="EMBL" id="JBHUKR010000004">
    <property type="protein sequence ID" value="MFD2416047.1"/>
    <property type="molecule type" value="Genomic_DNA"/>
</dbReference>
<dbReference type="Pfam" id="PF13580">
    <property type="entry name" value="SIS_2"/>
    <property type="match status" value="1"/>
</dbReference>
<dbReference type="Proteomes" id="UP001597417">
    <property type="component" value="Unassembled WGS sequence"/>
</dbReference>
<dbReference type="Gene3D" id="3.40.50.10490">
    <property type="entry name" value="Glucose-6-phosphate isomerase like protein, domain 1"/>
    <property type="match status" value="1"/>
</dbReference>